<accession>A0ABZ2XBQ0</accession>
<organism evidence="2 3">
    <name type="scientific">Azonexus hydrophilus</name>
    <dbReference type="NCBI Taxonomy" id="418702"/>
    <lineage>
        <taxon>Bacteria</taxon>
        <taxon>Pseudomonadati</taxon>
        <taxon>Pseudomonadota</taxon>
        <taxon>Betaproteobacteria</taxon>
        <taxon>Rhodocyclales</taxon>
        <taxon>Azonexaceae</taxon>
        <taxon>Azonexus</taxon>
    </lineage>
</organism>
<keyword evidence="3" id="KW-1185">Reference proteome</keyword>
<gene>
    <name evidence="2" type="ORF">AADV58_08275</name>
</gene>
<keyword evidence="1" id="KW-0732">Signal</keyword>
<dbReference type="EMBL" id="CP151406">
    <property type="protein sequence ID" value="WZJ19966.1"/>
    <property type="molecule type" value="Genomic_DNA"/>
</dbReference>
<proteinExistence type="predicted"/>
<sequence>MIKTTRLATAALVSLAIIPAAQAVSSSDKRDIAQAINKKLAPVGCARIADGILDWEAIATEASSHPHKLMETLAKPDVALFEKIDMSAVGSKKISYLVNSKTVDEQEFGKRAKKGTVQVWKITPKGAATLDASCGIRYGKPKVLEAAIVPIASAKNSRVTYMQLTWTVEDTALARAVFSGLGTQIDKPWKQLITLEDKGKGWEVLSTK</sequence>
<feature type="signal peptide" evidence="1">
    <location>
        <begin position="1"/>
        <end position="23"/>
    </location>
</feature>
<protein>
    <submittedName>
        <fullName evidence="2">Uncharacterized protein</fullName>
    </submittedName>
</protein>
<dbReference type="Proteomes" id="UP001479520">
    <property type="component" value="Chromosome"/>
</dbReference>
<reference evidence="2 3" key="1">
    <citation type="submission" date="2024-04" db="EMBL/GenBank/DDBJ databases">
        <title>Dissimilatory iodate-reducing microorganisms contribute to the enrichment of iodine in groundwater.</title>
        <authorList>
            <person name="Jiang Z."/>
        </authorList>
    </citation>
    <scope>NUCLEOTIDE SEQUENCE [LARGE SCALE GENOMIC DNA]</scope>
    <source>
        <strain evidence="2 3">NCP973</strain>
    </source>
</reference>
<evidence type="ECO:0000256" key="1">
    <source>
        <dbReference type="SAM" id="SignalP"/>
    </source>
</evidence>
<evidence type="ECO:0000313" key="2">
    <source>
        <dbReference type="EMBL" id="WZJ19966.1"/>
    </source>
</evidence>
<feature type="chain" id="PRO_5045191970" evidence="1">
    <location>
        <begin position="24"/>
        <end position="208"/>
    </location>
</feature>
<name>A0ABZ2XBQ0_9RHOO</name>
<dbReference type="RefSeq" id="WP_341742865.1">
    <property type="nucleotide sequence ID" value="NZ_CP151406.1"/>
</dbReference>
<evidence type="ECO:0000313" key="3">
    <source>
        <dbReference type="Proteomes" id="UP001479520"/>
    </source>
</evidence>